<dbReference type="GO" id="GO:0045944">
    <property type="term" value="P:positive regulation of transcription by RNA polymerase II"/>
    <property type="evidence" value="ECO:0007669"/>
    <property type="project" value="TreeGrafter"/>
</dbReference>
<reference evidence="4" key="1">
    <citation type="submission" date="2022-12" db="EMBL/GenBank/DDBJ databases">
        <authorList>
            <person name="Petersen C."/>
        </authorList>
    </citation>
    <scope>NUCLEOTIDE SEQUENCE</scope>
    <source>
        <strain evidence="4">IBT 29495</strain>
    </source>
</reference>
<evidence type="ECO:0000313" key="5">
    <source>
        <dbReference type="Proteomes" id="UP001149954"/>
    </source>
</evidence>
<dbReference type="PANTHER" id="PTHR24193">
    <property type="entry name" value="ANKYRIN REPEAT PROTEIN"/>
    <property type="match status" value="1"/>
</dbReference>
<dbReference type="EMBL" id="JAPWDS010000002">
    <property type="protein sequence ID" value="KAJ5513297.1"/>
    <property type="molecule type" value="Genomic_DNA"/>
</dbReference>
<dbReference type="Pfam" id="PF12796">
    <property type="entry name" value="Ank_2"/>
    <property type="match status" value="1"/>
</dbReference>
<comment type="caution">
    <text evidence="4">The sequence shown here is derived from an EMBL/GenBank/DDBJ whole genome shotgun (WGS) entry which is preliminary data.</text>
</comment>
<name>A0A9W9XZY5_9EURO</name>
<evidence type="ECO:0000256" key="2">
    <source>
        <dbReference type="ARBA" id="ARBA00023043"/>
    </source>
</evidence>
<dbReference type="Gene3D" id="1.25.40.20">
    <property type="entry name" value="Ankyrin repeat-containing domain"/>
    <property type="match status" value="1"/>
</dbReference>
<evidence type="ECO:0000256" key="1">
    <source>
        <dbReference type="ARBA" id="ARBA00022737"/>
    </source>
</evidence>
<feature type="repeat" description="ANK" evidence="3">
    <location>
        <begin position="144"/>
        <end position="176"/>
    </location>
</feature>
<protein>
    <recommendedName>
        <fullName evidence="6">F-box domain-containing protein</fullName>
    </recommendedName>
</protein>
<reference evidence="4" key="2">
    <citation type="journal article" date="2023" name="IMA Fungus">
        <title>Comparative genomic study of the Penicillium genus elucidates a diverse pangenome and 15 lateral gene transfer events.</title>
        <authorList>
            <person name="Petersen C."/>
            <person name="Sorensen T."/>
            <person name="Nielsen M.R."/>
            <person name="Sondergaard T.E."/>
            <person name="Sorensen J.L."/>
            <person name="Fitzpatrick D.A."/>
            <person name="Frisvad J.C."/>
            <person name="Nielsen K.L."/>
        </authorList>
    </citation>
    <scope>NUCLEOTIDE SEQUENCE</scope>
    <source>
        <strain evidence="4">IBT 29495</strain>
    </source>
</reference>
<dbReference type="GO" id="GO:0005634">
    <property type="term" value="C:nucleus"/>
    <property type="evidence" value="ECO:0007669"/>
    <property type="project" value="TreeGrafter"/>
</dbReference>
<organism evidence="4 5">
    <name type="scientific">Penicillium fimorum</name>
    <dbReference type="NCBI Taxonomy" id="1882269"/>
    <lineage>
        <taxon>Eukaryota</taxon>
        <taxon>Fungi</taxon>
        <taxon>Dikarya</taxon>
        <taxon>Ascomycota</taxon>
        <taxon>Pezizomycotina</taxon>
        <taxon>Eurotiomycetes</taxon>
        <taxon>Eurotiomycetidae</taxon>
        <taxon>Eurotiales</taxon>
        <taxon>Aspergillaceae</taxon>
        <taxon>Penicillium</taxon>
    </lineage>
</organism>
<dbReference type="Proteomes" id="UP001149954">
    <property type="component" value="Unassembled WGS sequence"/>
</dbReference>
<dbReference type="PANTHER" id="PTHR24193:SF121">
    <property type="entry name" value="ADA2A-CONTAINING COMPLEX COMPONENT 3, ISOFORM D"/>
    <property type="match status" value="1"/>
</dbReference>
<sequence length="304" mass="33915">MSPGSLLFEVICLVTSKLAWDKLQSTVPLDSLPFEVICLIASNLPLCEDKLSLVLCNRMLHDAAIHVLYKQDRSTQAHVLQWMVERGFEQGIQRIISRNNLDMNLPVGPWLSSINTPLLIAVISGRTNIVELFLHNGALVNLETDISALEYAATLGDYNITSLLLQHGAHVDLVGARCDLTPLGCAMEFGYPLREYNQHLLYWQSRNDRSKHGGQNEYIAVIQVLLAHGADPDFQSDRAFQFTCLHRIPKSPWESTEKVFGLFLDSGADVNAQNSKGDTPSTLPSPGMHFQEILRSERNLCDCS</sequence>
<dbReference type="GO" id="GO:0000976">
    <property type="term" value="F:transcription cis-regulatory region binding"/>
    <property type="evidence" value="ECO:0007669"/>
    <property type="project" value="TreeGrafter"/>
</dbReference>
<dbReference type="SUPFAM" id="SSF48403">
    <property type="entry name" value="Ankyrin repeat"/>
    <property type="match status" value="1"/>
</dbReference>
<proteinExistence type="predicted"/>
<dbReference type="OrthoDB" id="366390at2759"/>
<keyword evidence="5" id="KW-1185">Reference proteome</keyword>
<dbReference type="AlphaFoldDB" id="A0A9W9XZY5"/>
<dbReference type="SMART" id="SM00248">
    <property type="entry name" value="ANK"/>
    <property type="match status" value="4"/>
</dbReference>
<dbReference type="InterPro" id="IPR050663">
    <property type="entry name" value="Ankyrin-SOCS_Box"/>
</dbReference>
<dbReference type="InterPro" id="IPR002110">
    <property type="entry name" value="Ankyrin_rpt"/>
</dbReference>
<keyword evidence="2 3" id="KW-0040">ANK repeat</keyword>
<dbReference type="InterPro" id="IPR036770">
    <property type="entry name" value="Ankyrin_rpt-contain_sf"/>
</dbReference>
<evidence type="ECO:0000256" key="3">
    <source>
        <dbReference type="PROSITE-ProRule" id="PRU00023"/>
    </source>
</evidence>
<keyword evidence="1" id="KW-0677">Repeat</keyword>
<evidence type="ECO:0008006" key="6">
    <source>
        <dbReference type="Google" id="ProtNLM"/>
    </source>
</evidence>
<feature type="repeat" description="ANK" evidence="3">
    <location>
        <begin position="113"/>
        <end position="145"/>
    </location>
</feature>
<dbReference type="PROSITE" id="PS50297">
    <property type="entry name" value="ANK_REP_REGION"/>
    <property type="match status" value="2"/>
</dbReference>
<dbReference type="PROSITE" id="PS50088">
    <property type="entry name" value="ANK_REPEAT"/>
    <property type="match status" value="2"/>
</dbReference>
<evidence type="ECO:0000313" key="4">
    <source>
        <dbReference type="EMBL" id="KAJ5513297.1"/>
    </source>
</evidence>
<accession>A0A9W9XZY5</accession>
<gene>
    <name evidence="4" type="ORF">N7463_002849</name>
</gene>